<gene>
    <name evidence="1" type="ORF">VR44_40685</name>
</gene>
<keyword evidence="2" id="KW-1185">Reference proteome</keyword>
<protein>
    <submittedName>
        <fullName evidence="1">Uncharacterized protein</fullName>
    </submittedName>
</protein>
<reference evidence="1 2" key="1">
    <citation type="submission" date="2015-02" db="EMBL/GenBank/DDBJ databases">
        <authorList>
            <person name="Ju K.-S."/>
            <person name="Doroghazi J.R."/>
            <person name="Metcalf W."/>
        </authorList>
    </citation>
    <scope>NUCLEOTIDE SEQUENCE [LARGE SCALE GENOMIC DNA]</scope>
    <source>
        <strain evidence="1 2">NRRL ISP-5550</strain>
    </source>
</reference>
<sequence length="90" mass="10429">GKERKSDKETTPKQKEILTNQLHVWWAEQDKTFWDRVSRYCDANNPSVQQMVLEMNMVSDMSQTVSPQWVWARDTDKAGIALGLANQFLA</sequence>
<feature type="non-terminal residue" evidence="1">
    <location>
        <position position="90"/>
    </location>
</feature>
<dbReference type="AlphaFoldDB" id="A0A0F4I1K9"/>
<accession>A0A0F4I1K9</accession>
<feature type="non-terminal residue" evidence="1">
    <location>
        <position position="1"/>
    </location>
</feature>
<name>A0A0F4I1K9_9ACTN</name>
<proteinExistence type="predicted"/>
<dbReference type="Proteomes" id="UP000033551">
    <property type="component" value="Unassembled WGS sequence"/>
</dbReference>
<organism evidence="1 2">
    <name type="scientific">Streptomyces katrae</name>
    <dbReference type="NCBI Taxonomy" id="68223"/>
    <lineage>
        <taxon>Bacteria</taxon>
        <taxon>Bacillati</taxon>
        <taxon>Actinomycetota</taxon>
        <taxon>Actinomycetes</taxon>
        <taxon>Kitasatosporales</taxon>
        <taxon>Streptomycetaceae</taxon>
        <taxon>Streptomyces</taxon>
    </lineage>
</organism>
<dbReference type="EMBL" id="JZWV01001820">
    <property type="protein sequence ID" value="KJY15910.1"/>
    <property type="molecule type" value="Genomic_DNA"/>
</dbReference>
<evidence type="ECO:0000313" key="1">
    <source>
        <dbReference type="EMBL" id="KJY15910.1"/>
    </source>
</evidence>
<comment type="caution">
    <text evidence="1">The sequence shown here is derived from an EMBL/GenBank/DDBJ whole genome shotgun (WGS) entry which is preliminary data.</text>
</comment>
<evidence type="ECO:0000313" key="2">
    <source>
        <dbReference type="Proteomes" id="UP000033551"/>
    </source>
</evidence>
<dbReference type="RefSeq" id="WP_045952741.1">
    <property type="nucleotide sequence ID" value="NZ_JZWV01001820.1"/>
</dbReference>